<dbReference type="Proteomes" id="UP000703661">
    <property type="component" value="Unassembled WGS sequence"/>
</dbReference>
<keyword evidence="1" id="KW-0812">Transmembrane</keyword>
<keyword evidence="1" id="KW-1133">Transmembrane helix</keyword>
<evidence type="ECO:0000313" key="3">
    <source>
        <dbReference type="Proteomes" id="UP000703661"/>
    </source>
</evidence>
<feature type="transmembrane region" description="Helical" evidence="1">
    <location>
        <begin position="120"/>
        <end position="143"/>
    </location>
</feature>
<dbReference type="PANTHER" id="PTHR12242">
    <property type="entry name" value="OS02G0130600 PROTEIN-RELATED"/>
    <property type="match status" value="1"/>
</dbReference>
<evidence type="ECO:0000256" key="1">
    <source>
        <dbReference type="SAM" id="Phobius"/>
    </source>
</evidence>
<reference evidence="2" key="1">
    <citation type="journal article" date="2020" name="Fungal Divers.">
        <title>Resolving the Mortierellaceae phylogeny through synthesis of multi-gene phylogenetics and phylogenomics.</title>
        <authorList>
            <person name="Vandepol N."/>
            <person name="Liber J."/>
            <person name="Desiro A."/>
            <person name="Na H."/>
            <person name="Kennedy M."/>
            <person name="Barry K."/>
            <person name="Grigoriev I.V."/>
            <person name="Miller A.N."/>
            <person name="O'Donnell K."/>
            <person name="Stajich J.E."/>
            <person name="Bonito G."/>
        </authorList>
    </citation>
    <scope>NUCLEOTIDE SEQUENCE</scope>
    <source>
        <strain evidence="2">NRRL 2769</strain>
    </source>
</reference>
<gene>
    <name evidence="2" type="ORF">BGZ80_004164</name>
</gene>
<feature type="transmembrane region" description="Helical" evidence="1">
    <location>
        <begin position="65"/>
        <end position="84"/>
    </location>
</feature>
<feature type="transmembrane region" description="Helical" evidence="1">
    <location>
        <begin position="39"/>
        <end position="59"/>
    </location>
</feature>
<keyword evidence="3" id="KW-1185">Reference proteome</keyword>
<protein>
    <submittedName>
        <fullName evidence="2">Uncharacterized protein</fullName>
    </submittedName>
</protein>
<organism evidence="2 3">
    <name type="scientific">Entomortierella chlamydospora</name>
    <dbReference type="NCBI Taxonomy" id="101097"/>
    <lineage>
        <taxon>Eukaryota</taxon>
        <taxon>Fungi</taxon>
        <taxon>Fungi incertae sedis</taxon>
        <taxon>Mucoromycota</taxon>
        <taxon>Mortierellomycotina</taxon>
        <taxon>Mortierellomycetes</taxon>
        <taxon>Mortierellales</taxon>
        <taxon>Mortierellaceae</taxon>
        <taxon>Entomortierella</taxon>
    </lineage>
</organism>
<sequence length="216" mass="24718">MTTATVDSPATGLRKFLGYDNLDLSRVVSSNLISAHTLLVIRTVISLHLSAVFIATLYVSARDDVFYMVPTTFTNLTIYWGMLFDPNNTMDTLNQYVDYSHHGVDLACLLLEMVFNRMELPWVCILGPISMVILYMFLAWVYFAARGEWLYSFLDWSKGPIAAAWYIGLLCIFALLFVLQRYIHRGRDYALRRRRAVVAAQDNSKAVEDFKPSEKC</sequence>
<name>A0A9P6MMN9_9FUNG</name>
<dbReference type="GO" id="GO:0016020">
    <property type="term" value="C:membrane"/>
    <property type="evidence" value="ECO:0007669"/>
    <property type="project" value="TreeGrafter"/>
</dbReference>
<dbReference type="AlphaFoldDB" id="A0A9P6MMN9"/>
<dbReference type="EMBL" id="JAAAID010002150">
    <property type="protein sequence ID" value="KAG0007846.1"/>
    <property type="molecule type" value="Genomic_DNA"/>
</dbReference>
<keyword evidence="1" id="KW-0472">Membrane</keyword>
<accession>A0A9P6MMN9</accession>
<evidence type="ECO:0000313" key="2">
    <source>
        <dbReference type="EMBL" id="KAG0007846.1"/>
    </source>
</evidence>
<proteinExistence type="predicted"/>
<feature type="transmembrane region" description="Helical" evidence="1">
    <location>
        <begin position="163"/>
        <end position="183"/>
    </location>
</feature>
<comment type="caution">
    <text evidence="2">The sequence shown here is derived from an EMBL/GenBank/DDBJ whole genome shotgun (WGS) entry which is preliminary data.</text>
</comment>